<organism evidence="1 2">
    <name type="scientific">Lupinus albus</name>
    <name type="common">White lupine</name>
    <name type="synonym">Lupinus termis</name>
    <dbReference type="NCBI Taxonomy" id="3870"/>
    <lineage>
        <taxon>Eukaryota</taxon>
        <taxon>Viridiplantae</taxon>
        <taxon>Streptophyta</taxon>
        <taxon>Embryophyta</taxon>
        <taxon>Tracheophyta</taxon>
        <taxon>Spermatophyta</taxon>
        <taxon>Magnoliopsida</taxon>
        <taxon>eudicotyledons</taxon>
        <taxon>Gunneridae</taxon>
        <taxon>Pentapetalae</taxon>
        <taxon>rosids</taxon>
        <taxon>fabids</taxon>
        <taxon>Fabales</taxon>
        <taxon>Fabaceae</taxon>
        <taxon>Papilionoideae</taxon>
        <taxon>50 kb inversion clade</taxon>
        <taxon>genistoids sensu lato</taxon>
        <taxon>core genistoids</taxon>
        <taxon>Genisteae</taxon>
        <taxon>Lupinus</taxon>
    </lineage>
</organism>
<name>A0A6A4MU55_LUPAL</name>
<proteinExistence type="predicted"/>
<evidence type="ECO:0000313" key="1">
    <source>
        <dbReference type="EMBL" id="KAE9584763.1"/>
    </source>
</evidence>
<keyword evidence="2" id="KW-1185">Reference proteome</keyword>
<gene>
    <name evidence="1" type="ORF">Lalb_Chr25g0281661</name>
</gene>
<comment type="caution">
    <text evidence="1">The sequence shown here is derived from an EMBL/GenBank/DDBJ whole genome shotgun (WGS) entry which is preliminary data.</text>
</comment>
<evidence type="ECO:0000313" key="2">
    <source>
        <dbReference type="Proteomes" id="UP000447434"/>
    </source>
</evidence>
<dbReference type="EMBL" id="WOCE01000025">
    <property type="protein sequence ID" value="KAE9584763.1"/>
    <property type="molecule type" value="Genomic_DNA"/>
</dbReference>
<protein>
    <submittedName>
        <fullName evidence="1">Uncharacterized protein</fullName>
    </submittedName>
</protein>
<dbReference type="Proteomes" id="UP000447434">
    <property type="component" value="Chromosome 25"/>
</dbReference>
<accession>A0A6A4MU55</accession>
<dbReference type="AlphaFoldDB" id="A0A6A4MU55"/>
<sequence>MAENMGCAFNGCLNLKLALNAFPLCSLAEISIVIVQLKWPKTWGKEYGMCHRCV</sequence>
<reference evidence="2" key="1">
    <citation type="journal article" date="2020" name="Nat. Commun.">
        <title>Genome sequence of the cluster root forming white lupin.</title>
        <authorList>
            <person name="Hufnagel B."/>
            <person name="Marques A."/>
            <person name="Soriano A."/>
            <person name="Marques L."/>
            <person name="Divol F."/>
            <person name="Doumas P."/>
            <person name="Sallet E."/>
            <person name="Mancinotti D."/>
            <person name="Carrere S."/>
            <person name="Marande W."/>
            <person name="Arribat S."/>
            <person name="Keller J."/>
            <person name="Huneau C."/>
            <person name="Blein T."/>
            <person name="Aime D."/>
            <person name="Laguerre M."/>
            <person name="Taylor J."/>
            <person name="Schubert V."/>
            <person name="Nelson M."/>
            <person name="Geu-Flores F."/>
            <person name="Crespi M."/>
            <person name="Gallardo-Guerrero K."/>
            <person name="Delaux P.-M."/>
            <person name="Salse J."/>
            <person name="Berges H."/>
            <person name="Guyot R."/>
            <person name="Gouzy J."/>
            <person name="Peret B."/>
        </authorList>
    </citation>
    <scope>NUCLEOTIDE SEQUENCE [LARGE SCALE GENOMIC DNA]</scope>
    <source>
        <strain evidence="2">cv. Amiga</strain>
    </source>
</reference>